<dbReference type="EMBL" id="RQTK01000139">
    <property type="protein sequence ID" value="RUS86441.1"/>
    <property type="molecule type" value="Genomic_DNA"/>
</dbReference>
<evidence type="ECO:0008006" key="4">
    <source>
        <dbReference type="Google" id="ProtNLM"/>
    </source>
</evidence>
<sequence>MVSLVALDLIVDWLLVCYAHGCRSGRRRPVTVQPRKLSGGLPGHALHRVQRRSRYVPLLRQQVQLLVGHHRAVQPVRDSAKPDSQGWQPEVAGQPLLRLHQDHLLEPVYV</sequence>
<feature type="chain" id="PRO_5019587770" description="Secreted protein" evidence="1">
    <location>
        <begin position="20"/>
        <end position="110"/>
    </location>
</feature>
<organism evidence="2 3">
    <name type="scientific">Elysia chlorotica</name>
    <name type="common">Eastern emerald elysia</name>
    <name type="synonym">Sea slug</name>
    <dbReference type="NCBI Taxonomy" id="188477"/>
    <lineage>
        <taxon>Eukaryota</taxon>
        <taxon>Metazoa</taxon>
        <taxon>Spiralia</taxon>
        <taxon>Lophotrochozoa</taxon>
        <taxon>Mollusca</taxon>
        <taxon>Gastropoda</taxon>
        <taxon>Heterobranchia</taxon>
        <taxon>Euthyneura</taxon>
        <taxon>Panpulmonata</taxon>
        <taxon>Sacoglossa</taxon>
        <taxon>Placobranchoidea</taxon>
        <taxon>Plakobranchidae</taxon>
        <taxon>Elysia</taxon>
    </lineage>
</organism>
<reference evidence="2 3" key="1">
    <citation type="submission" date="2019-01" db="EMBL/GenBank/DDBJ databases">
        <title>A draft genome assembly of the solar-powered sea slug Elysia chlorotica.</title>
        <authorList>
            <person name="Cai H."/>
            <person name="Li Q."/>
            <person name="Fang X."/>
            <person name="Li J."/>
            <person name="Curtis N.E."/>
            <person name="Altenburger A."/>
            <person name="Shibata T."/>
            <person name="Feng M."/>
            <person name="Maeda T."/>
            <person name="Schwartz J.A."/>
            <person name="Shigenobu S."/>
            <person name="Lundholm N."/>
            <person name="Nishiyama T."/>
            <person name="Yang H."/>
            <person name="Hasebe M."/>
            <person name="Li S."/>
            <person name="Pierce S.K."/>
            <person name="Wang J."/>
        </authorList>
    </citation>
    <scope>NUCLEOTIDE SEQUENCE [LARGE SCALE GENOMIC DNA]</scope>
    <source>
        <strain evidence="2">EC2010</strain>
        <tissue evidence="2">Whole organism of an adult</tissue>
    </source>
</reference>
<accession>A0A433TXX3</accession>
<dbReference type="Proteomes" id="UP000271974">
    <property type="component" value="Unassembled WGS sequence"/>
</dbReference>
<dbReference type="AlphaFoldDB" id="A0A433TXX3"/>
<keyword evidence="1" id="KW-0732">Signal</keyword>
<gene>
    <name evidence="2" type="ORF">EGW08_005819</name>
</gene>
<protein>
    <recommendedName>
        <fullName evidence="4">Secreted protein</fullName>
    </recommendedName>
</protein>
<evidence type="ECO:0000313" key="2">
    <source>
        <dbReference type="EMBL" id="RUS86441.1"/>
    </source>
</evidence>
<name>A0A433TXX3_ELYCH</name>
<keyword evidence="3" id="KW-1185">Reference proteome</keyword>
<feature type="signal peptide" evidence="1">
    <location>
        <begin position="1"/>
        <end position="19"/>
    </location>
</feature>
<comment type="caution">
    <text evidence="2">The sequence shown here is derived from an EMBL/GenBank/DDBJ whole genome shotgun (WGS) entry which is preliminary data.</text>
</comment>
<proteinExistence type="predicted"/>
<evidence type="ECO:0000313" key="3">
    <source>
        <dbReference type="Proteomes" id="UP000271974"/>
    </source>
</evidence>
<evidence type="ECO:0000256" key="1">
    <source>
        <dbReference type="SAM" id="SignalP"/>
    </source>
</evidence>